<dbReference type="InterPro" id="IPR011033">
    <property type="entry name" value="PRC_barrel-like_sf"/>
</dbReference>
<sequence>MKTLPHGIIRTARLDEIMIRDHENQWLGMVKDVVLAMPSGRIQFLSLDRADQPDSNQELVLSWDQLNYDPDSGNFKSLSEREQAGELAQELEEQAGTGLIRGRDLSGRQVRAADGEVFGELREVILDVERGEAIYALLADTSGKHYPLPWAVLSYDEDKRIFHLQAQHHQLRSAPHFGKGGEPQAPFDWSERVWAERVHEHYGVQPFWTVSRPK</sequence>
<gene>
    <name evidence="2" type="ORF">P2G67_05110</name>
</gene>
<reference evidence="2 3" key="1">
    <citation type="submission" date="2023-03" db="EMBL/GenBank/DDBJ databases">
        <title>Fodinicurvata sp. CAU 1616 isolated from sea sendiment.</title>
        <authorList>
            <person name="Kim W."/>
        </authorList>
    </citation>
    <scope>NUCLEOTIDE SEQUENCE [LARGE SCALE GENOMIC DNA]</scope>
    <source>
        <strain evidence="2 3">CAU 1616</strain>
    </source>
</reference>
<dbReference type="Proteomes" id="UP001215503">
    <property type="component" value="Unassembled WGS sequence"/>
</dbReference>
<dbReference type="EMBL" id="JARHUD010000003">
    <property type="protein sequence ID" value="MDF2095348.1"/>
    <property type="molecule type" value="Genomic_DNA"/>
</dbReference>
<dbReference type="PANTHER" id="PTHR36505:SF1">
    <property type="entry name" value="BLR1072 PROTEIN"/>
    <property type="match status" value="1"/>
</dbReference>
<proteinExistence type="predicted"/>
<dbReference type="SUPFAM" id="SSF50346">
    <property type="entry name" value="PRC-barrel domain"/>
    <property type="match status" value="1"/>
</dbReference>
<name>A0ABT5YKB1_9PROT</name>
<keyword evidence="3" id="KW-1185">Reference proteome</keyword>
<evidence type="ECO:0000313" key="3">
    <source>
        <dbReference type="Proteomes" id="UP001215503"/>
    </source>
</evidence>
<organism evidence="2 3">
    <name type="scientific">Aquibaculum arenosum</name>
    <dbReference type="NCBI Taxonomy" id="3032591"/>
    <lineage>
        <taxon>Bacteria</taxon>
        <taxon>Pseudomonadati</taxon>
        <taxon>Pseudomonadota</taxon>
        <taxon>Alphaproteobacteria</taxon>
        <taxon>Rhodospirillales</taxon>
        <taxon>Rhodovibrionaceae</taxon>
        <taxon>Aquibaculum</taxon>
    </lineage>
</organism>
<dbReference type="PANTHER" id="PTHR36505">
    <property type="entry name" value="BLR1072 PROTEIN"/>
    <property type="match status" value="1"/>
</dbReference>
<evidence type="ECO:0000313" key="2">
    <source>
        <dbReference type="EMBL" id="MDF2095348.1"/>
    </source>
</evidence>
<protein>
    <submittedName>
        <fullName evidence="2">PRC-barrel domain-containing protein</fullName>
    </submittedName>
</protein>
<dbReference type="InterPro" id="IPR027275">
    <property type="entry name" value="PRC-brl_dom"/>
</dbReference>
<dbReference type="RefSeq" id="WP_275820699.1">
    <property type="nucleotide sequence ID" value="NZ_JARHUD010000003.1"/>
</dbReference>
<evidence type="ECO:0000259" key="1">
    <source>
        <dbReference type="Pfam" id="PF05239"/>
    </source>
</evidence>
<comment type="caution">
    <text evidence="2">The sequence shown here is derived from an EMBL/GenBank/DDBJ whole genome shotgun (WGS) entry which is preliminary data.</text>
</comment>
<dbReference type="Pfam" id="PF05239">
    <property type="entry name" value="PRC"/>
    <property type="match status" value="1"/>
</dbReference>
<dbReference type="Gene3D" id="2.30.30.240">
    <property type="entry name" value="PRC-barrel domain"/>
    <property type="match status" value="1"/>
</dbReference>
<accession>A0ABT5YKB1</accession>
<feature type="domain" description="PRC-barrel" evidence="1">
    <location>
        <begin position="100"/>
        <end position="165"/>
    </location>
</feature>